<dbReference type="RefSeq" id="WP_211938682.1">
    <property type="nucleotide sequence ID" value="NZ_CP073078.1"/>
</dbReference>
<dbReference type="GO" id="GO:0016757">
    <property type="term" value="F:glycosyltransferase activity"/>
    <property type="evidence" value="ECO:0007669"/>
    <property type="project" value="UniProtKB-KW"/>
</dbReference>
<dbReference type="InterPro" id="IPR001173">
    <property type="entry name" value="Glyco_trans_2-like"/>
</dbReference>
<evidence type="ECO:0000313" key="2">
    <source>
        <dbReference type="EMBL" id="QUD88632.1"/>
    </source>
</evidence>
<reference evidence="2" key="1">
    <citation type="submission" date="2021-04" db="EMBL/GenBank/DDBJ databases">
        <title>The complete genome sequence of Caulobacter sp. S6.</title>
        <authorList>
            <person name="Tang Y."/>
            <person name="Ouyang W."/>
            <person name="Liu Q."/>
            <person name="Huang B."/>
            <person name="Guo Z."/>
            <person name="Lei P."/>
        </authorList>
    </citation>
    <scope>NUCLEOTIDE SEQUENCE</scope>
    <source>
        <strain evidence="2">S6</strain>
    </source>
</reference>
<proteinExistence type="predicted"/>
<dbReference type="InterPro" id="IPR050834">
    <property type="entry name" value="Glycosyltransf_2"/>
</dbReference>
<dbReference type="Gene3D" id="3.90.550.10">
    <property type="entry name" value="Spore Coat Polysaccharide Biosynthesis Protein SpsA, Chain A"/>
    <property type="match status" value="1"/>
</dbReference>
<keyword evidence="2" id="KW-0808">Transferase</keyword>
<dbReference type="InterPro" id="IPR029044">
    <property type="entry name" value="Nucleotide-diphossugar_trans"/>
</dbReference>
<organism evidence="2 3">
    <name type="scientific">Phenylobacterium montanum</name>
    <dbReference type="NCBI Taxonomy" id="2823693"/>
    <lineage>
        <taxon>Bacteria</taxon>
        <taxon>Pseudomonadati</taxon>
        <taxon>Pseudomonadota</taxon>
        <taxon>Alphaproteobacteria</taxon>
        <taxon>Caulobacterales</taxon>
        <taxon>Caulobacteraceae</taxon>
        <taxon>Phenylobacterium</taxon>
    </lineage>
</organism>
<name>A0A975G190_9CAUL</name>
<keyword evidence="2" id="KW-0328">Glycosyltransferase</keyword>
<accession>A0A975G190</accession>
<evidence type="ECO:0000259" key="1">
    <source>
        <dbReference type="Pfam" id="PF00535"/>
    </source>
</evidence>
<dbReference type="PANTHER" id="PTHR43685:SF3">
    <property type="entry name" value="SLR2126 PROTEIN"/>
    <property type="match status" value="1"/>
</dbReference>
<dbReference type="Pfam" id="PF00535">
    <property type="entry name" value="Glycos_transf_2"/>
    <property type="match status" value="1"/>
</dbReference>
<dbReference type="EC" id="2.4.-.-" evidence="2"/>
<evidence type="ECO:0000313" key="3">
    <source>
        <dbReference type="Proteomes" id="UP000676409"/>
    </source>
</evidence>
<sequence>MSETQTASARWNNANPTLTVLIPFLRDDPCALIAALEHQVRDRADAVEAVLLDDGTGDDVLAHRVEQAVRGSSLPARFVRSSVNLGRAKGRNRLAQAARGRWLLFLDSDMLPDSPLFLQTYLELIEKDAPAVAFGGFSLDQAPRRREHALHRQMALASDCAPVEARCKAPEKHVFTSNLLVRRDVFDSEAFDESFSGWGWEDVEWAMRVTRRHPILHIANTATHLGLDAAPAMARKYEQSAANFARVVSGHREIVSAYPSYRAARALKRLPLRGLWRPLLKAFALTEAAPLASRALAMRLYRAALYAEAV</sequence>
<dbReference type="Proteomes" id="UP000676409">
    <property type="component" value="Chromosome"/>
</dbReference>
<dbReference type="SUPFAM" id="SSF53448">
    <property type="entry name" value="Nucleotide-diphospho-sugar transferases"/>
    <property type="match status" value="1"/>
</dbReference>
<gene>
    <name evidence="2" type="ORF">KCG34_01715</name>
</gene>
<dbReference type="AlphaFoldDB" id="A0A975G190"/>
<protein>
    <submittedName>
        <fullName evidence="2">Glycosyltransferase</fullName>
        <ecNumber evidence="2">2.4.-.-</ecNumber>
    </submittedName>
</protein>
<keyword evidence="3" id="KW-1185">Reference proteome</keyword>
<dbReference type="KEGG" id="caul:KCG34_01715"/>
<feature type="domain" description="Glycosyltransferase 2-like" evidence="1">
    <location>
        <begin position="20"/>
        <end position="185"/>
    </location>
</feature>
<dbReference type="PANTHER" id="PTHR43685">
    <property type="entry name" value="GLYCOSYLTRANSFERASE"/>
    <property type="match status" value="1"/>
</dbReference>
<dbReference type="EMBL" id="CP073078">
    <property type="protein sequence ID" value="QUD88632.1"/>
    <property type="molecule type" value="Genomic_DNA"/>
</dbReference>